<dbReference type="RefSeq" id="WP_346752069.1">
    <property type="nucleotide sequence ID" value="NZ_JAUJEA010000003.1"/>
</dbReference>
<evidence type="ECO:0000259" key="2">
    <source>
        <dbReference type="Pfam" id="PF00156"/>
    </source>
</evidence>
<dbReference type="Pfam" id="PF00156">
    <property type="entry name" value="Pribosyltran"/>
    <property type="match status" value="1"/>
</dbReference>
<dbReference type="PANTHER" id="PTHR47505">
    <property type="entry name" value="DNA UTILIZATION PROTEIN YHGH"/>
    <property type="match status" value="1"/>
</dbReference>
<keyword evidence="4" id="KW-1185">Reference proteome</keyword>
<organism evidence="3 4">
    <name type="scientific">Splendidivirga corallicola</name>
    <dbReference type="NCBI Taxonomy" id="3051826"/>
    <lineage>
        <taxon>Bacteria</taxon>
        <taxon>Pseudomonadati</taxon>
        <taxon>Bacteroidota</taxon>
        <taxon>Cytophagia</taxon>
        <taxon>Cytophagales</taxon>
        <taxon>Splendidivirgaceae</taxon>
        <taxon>Splendidivirga</taxon>
    </lineage>
</organism>
<feature type="domain" description="Phosphoribosyltransferase" evidence="2">
    <location>
        <begin position="57"/>
        <end position="146"/>
    </location>
</feature>
<comment type="caution">
    <text evidence="3">The sequence shown here is derived from an EMBL/GenBank/DDBJ whole genome shotgun (WGS) entry which is preliminary data.</text>
</comment>
<dbReference type="InterPro" id="IPR000836">
    <property type="entry name" value="PRTase_dom"/>
</dbReference>
<dbReference type="Proteomes" id="UP001172082">
    <property type="component" value="Unassembled WGS sequence"/>
</dbReference>
<dbReference type="InterPro" id="IPR029057">
    <property type="entry name" value="PRTase-like"/>
</dbReference>
<name>A0ABT8KMV5_9BACT</name>
<protein>
    <submittedName>
        <fullName evidence="3">Phosphoribosyltransferase family protein</fullName>
    </submittedName>
</protein>
<evidence type="ECO:0000256" key="1">
    <source>
        <dbReference type="ARBA" id="ARBA00008007"/>
    </source>
</evidence>
<dbReference type="GO" id="GO:0016757">
    <property type="term" value="F:glycosyltransferase activity"/>
    <property type="evidence" value="ECO:0007669"/>
    <property type="project" value="UniProtKB-KW"/>
</dbReference>
<keyword evidence="3" id="KW-0328">Glycosyltransferase</keyword>
<dbReference type="CDD" id="cd06223">
    <property type="entry name" value="PRTases_typeI"/>
    <property type="match status" value="1"/>
</dbReference>
<dbReference type="PANTHER" id="PTHR47505:SF1">
    <property type="entry name" value="DNA UTILIZATION PROTEIN YHGH"/>
    <property type="match status" value="1"/>
</dbReference>
<evidence type="ECO:0000313" key="4">
    <source>
        <dbReference type="Proteomes" id="UP001172082"/>
    </source>
</evidence>
<dbReference type="EMBL" id="JAUJEA010000003">
    <property type="protein sequence ID" value="MDN5202046.1"/>
    <property type="molecule type" value="Genomic_DNA"/>
</dbReference>
<accession>A0ABT8KMV5</accession>
<dbReference type="SUPFAM" id="SSF53271">
    <property type="entry name" value="PRTase-like"/>
    <property type="match status" value="1"/>
</dbReference>
<evidence type="ECO:0000313" key="3">
    <source>
        <dbReference type="EMBL" id="MDN5202046.1"/>
    </source>
</evidence>
<keyword evidence="3" id="KW-0808">Transferase</keyword>
<dbReference type="Gene3D" id="3.40.50.2020">
    <property type="match status" value="1"/>
</dbReference>
<sequence>MHKFKYDHFPEIGNTLGKWYGADLKEHGYQNEIDLILPIPLHENKLKQRGFNQSDFFALGLSQSLDVPFSNKIIARSTKSETQTKKGRLARWKNVKEIFLVLDELSVIGKRVLLVDDVITTGSTLESCALTLQESGCGELSFATLAVAK</sequence>
<proteinExistence type="inferred from homology"/>
<reference evidence="3" key="1">
    <citation type="submission" date="2023-06" db="EMBL/GenBank/DDBJ databases">
        <title>Genomic of Parafulvivirga corallium.</title>
        <authorList>
            <person name="Wang G."/>
        </authorList>
    </citation>
    <scope>NUCLEOTIDE SEQUENCE</scope>
    <source>
        <strain evidence="3">BMA10</strain>
    </source>
</reference>
<gene>
    <name evidence="3" type="ORF">QQ008_11750</name>
</gene>
<dbReference type="InterPro" id="IPR051910">
    <property type="entry name" value="ComF/GntX_DNA_util-trans"/>
</dbReference>
<comment type="similarity">
    <text evidence="1">Belongs to the ComF/GntX family.</text>
</comment>